<feature type="region of interest" description="Disordered" evidence="1">
    <location>
        <begin position="25"/>
        <end position="166"/>
    </location>
</feature>
<dbReference type="AlphaFoldDB" id="A0A9P7YAW7"/>
<proteinExistence type="predicted"/>
<reference evidence="3" key="1">
    <citation type="journal article" date="2021" name="IMA Fungus">
        <title>Genomic characterization of three marine fungi, including Emericellopsis atlantica sp. nov. with signatures of a generalist lifestyle and marine biomass degradation.</title>
        <authorList>
            <person name="Hagestad O.C."/>
            <person name="Hou L."/>
            <person name="Andersen J.H."/>
            <person name="Hansen E.H."/>
            <person name="Altermark B."/>
            <person name="Li C."/>
            <person name="Kuhnert E."/>
            <person name="Cox R.J."/>
            <person name="Crous P.W."/>
            <person name="Spatafora J.W."/>
            <person name="Lail K."/>
            <person name="Amirebrahimi M."/>
            <person name="Lipzen A."/>
            <person name="Pangilinan J."/>
            <person name="Andreopoulos W."/>
            <person name="Hayes R.D."/>
            <person name="Ng V."/>
            <person name="Grigoriev I.V."/>
            <person name="Jackson S.A."/>
            <person name="Sutton T.D.S."/>
            <person name="Dobson A.D.W."/>
            <person name="Rama T."/>
        </authorList>
    </citation>
    <scope>NUCLEOTIDE SEQUENCE</scope>
    <source>
        <strain evidence="3">TRa018bII</strain>
    </source>
</reference>
<dbReference type="EMBL" id="MU251738">
    <property type="protein sequence ID" value="KAG9229715.1"/>
    <property type="molecule type" value="Genomic_DNA"/>
</dbReference>
<name>A0A9P7YAW7_9HELO</name>
<evidence type="ECO:0008006" key="5">
    <source>
        <dbReference type="Google" id="ProtNLM"/>
    </source>
</evidence>
<gene>
    <name evidence="3" type="ORF">BJ875DRAFT_522223</name>
</gene>
<feature type="compositionally biased region" description="Basic and acidic residues" evidence="1">
    <location>
        <begin position="125"/>
        <end position="140"/>
    </location>
</feature>
<organism evidence="3 4">
    <name type="scientific">Amylocarpus encephaloides</name>
    <dbReference type="NCBI Taxonomy" id="45428"/>
    <lineage>
        <taxon>Eukaryota</taxon>
        <taxon>Fungi</taxon>
        <taxon>Dikarya</taxon>
        <taxon>Ascomycota</taxon>
        <taxon>Pezizomycotina</taxon>
        <taxon>Leotiomycetes</taxon>
        <taxon>Helotiales</taxon>
        <taxon>Helotiales incertae sedis</taxon>
        <taxon>Amylocarpus</taxon>
    </lineage>
</organism>
<feature type="compositionally biased region" description="Basic and acidic residues" evidence="1">
    <location>
        <begin position="44"/>
        <end position="116"/>
    </location>
</feature>
<evidence type="ECO:0000256" key="2">
    <source>
        <dbReference type="SAM" id="SignalP"/>
    </source>
</evidence>
<protein>
    <recommendedName>
        <fullName evidence="5">Myb-like domain-containing protein</fullName>
    </recommendedName>
</protein>
<dbReference type="Proteomes" id="UP000824998">
    <property type="component" value="Unassembled WGS sequence"/>
</dbReference>
<feature type="compositionally biased region" description="Low complexity" evidence="1">
    <location>
        <begin position="325"/>
        <end position="335"/>
    </location>
</feature>
<sequence length="445" mass="50509">MATATKPRKVHLSLTSWVLGGSLVSVTGSDGSQRGRKVLVNDSRGTRVEVRGKLKEQRKIEEAKKAEEKKVAEAKKAEEEKKTKESKKAEDEKKAEEKKKEDAKKAEEAEKDKGESSDGASTSTKEAKRKENEKKADDTKATTAAPAKSKFTTAQDAKILSMKNDNKPWKEIVVEIGCAKKDVVARFKELSELADCVTDNKKGEKKQDDDDEVFEMFGALKFIDEVDAPKDTGKEKKKETQNKKNQKNVKEDHGKNRSASLKRVKWASPKLPNVRPTPKSPPPEKLSFNLNLLEPELMCQCEECKRDREEEARQEQQHKHHSPKSSRNTSSNNKRTSNDRVGFNNNCNNSCGSNNLNNSSRNIPHNFDNSNTKFQPQVQVQEEIYRGHLKPNSIWSKDDCEVLEELERRHKNNKWLEVQAGFFNWTGRMVEGEIIQKKFREDGAA</sequence>
<feature type="chain" id="PRO_5040498137" description="Myb-like domain-containing protein" evidence="2">
    <location>
        <begin position="29"/>
        <end position="445"/>
    </location>
</feature>
<feature type="signal peptide" evidence="2">
    <location>
        <begin position="1"/>
        <end position="28"/>
    </location>
</feature>
<evidence type="ECO:0000256" key="1">
    <source>
        <dbReference type="SAM" id="MobiDB-lite"/>
    </source>
</evidence>
<accession>A0A9P7YAW7</accession>
<comment type="caution">
    <text evidence="3">The sequence shown here is derived from an EMBL/GenBank/DDBJ whole genome shotgun (WGS) entry which is preliminary data.</text>
</comment>
<evidence type="ECO:0000313" key="3">
    <source>
        <dbReference type="EMBL" id="KAG9229715.1"/>
    </source>
</evidence>
<feature type="compositionally biased region" description="Basic and acidic residues" evidence="1">
    <location>
        <begin position="225"/>
        <end position="255"/>
    </location>
</feature>
<keyword evidence="4" id="KW-1185">Reference proteome</keyword>
<keyword evidence="2" id="KW-0732">Signal</keyword>
<evidence type="ECO:0000313" key="4">
    <source>
        <dbReference type="Proteomes" id="UP000824998"/>
    </source>
</evidence>
<feature type="region of interest" description="Disordered" evidence="1">
    <location>
        <begin position="225"/>
        <end position="287"/>
    </location>
</feature>
<feature type="region of interest" description="Disordered" evidence="1">
    <location>
        <begin position="310"/>
        <end position="345"/>
    </location>
</feature>
<feature type="compositionally biased region" description="Low complexity" evidence="1">
    <location>
        <begin position="141"/>
        <end position="154"/>
    </location>
</feature>
<dbReference type="OrthoDB" id="5154006at2759"/>